<proteinExistence type="predicted"/>
<feature type="chain" id="PRO_5032669612" evidence="1">
    <location>
        <begin position="22"/>
        <end position="126"/>
    </location>
</feature>
<evidence type="ECO:0000256" key="1">
    <source>
        <dbReference type="SAM" id="SignalP"/>
    </source>
</evidence>
<dbReference type="Pfam" id="PF03392">
    <property type="entry name" value="OS-D"/>
    <property type="match status" value="1"/>
</dbReference>
<dbReference type="SUPFAM" id="SSF100910">
    <property type="entry name" value="Chemosensory protein Csp2"/>
    <property type="match status" value="1"/>
</dbReference>
<gene>
    <name evidence="2" type="primary">Ebpiii_0</name>
    <name evidence="2" type="ORF">G6Z75_0014324</name>
</gene>
<accession>A0A836JD84</accession>
<keyword evidence="1" id="KW-0732">Signal</keyword>
<sequence>MSQLSRIVLIIAMSVLLYVHAEEYYNDEFDNAIDDIDAHLRNDTERTEYHKCYMNTGPCKPIQKTLTDMFSEAYHTKCKKCTEKQKEIFSSVINWYKKNDPDKWQLIFAKSVEDMKKKATQKSPAK</sequence>
<evidence type="ECO:0000313" key="3">
    <source>
        <dbReference type="Proteomes" id="UP000667349"/>
    </source>
</evidence>
<evidence type="ECO:0000313" key="2">
    <source>
        <dbReference type="EMBL" id="KAG5316344.1"/>
    </source>
</evidence>
<dbReference type="Gene3D" id="1.10.2080.10">
    <property type="entry name" value="Insect odorant-binding protein A10/Ejaculatory bulb-specific protein 3"/>
    <property type="match status" value="1"/>
</dbReference>
<dbReference type="PANTHER" id="PTHR11257:SF13">
    <property type="entry name" value="GEO07322P1"/>
    <property type="match status" value="1"/>
</dbReference>
<feature type="non-terminal residue" evidence="2">
    <location>
        <position position="126"/>
    </location>
</feature>
<keyword evidence="3" id="KW-1185">Reference proteome</keyword>
<dbReference type="Proteomes" id="UP000667349">
    <property type="component" value="Unassembled WGS sequence"/>
</dbReference>
<organism evidence="2 3">
    <name type="scientific">Acromyrmex insinuator</name>
    <dbReference type="NCBI Taxonomy" id="230686"/>
    <lineage>
        <taxon>Eukaryota</taxon>
        <taxon>Metazoa</taxon>
        <taxon>Ecdysozoa</taxon>
        <taxon>Arthropoda</taxon>
        <taxon>Hexapoda</taxon>
        <taxon>Insecta</taxon>
        <taxon>Pterygota</taxon>
        <taxon>Neoptera</taxon>
        <taxon>Endopterygota</taxon>
        <taxon>Hymenoptera</taxon>
        <taxon>Apocrita</taxon>
        <taxon>Aculeata</taxon>
        <taxon>Formicoidea</taxon>
        <taxon>Formicidae</taxon>
        <taxon>Myrmicinae</taxon>
        <taxon>Acromyrmex</taxon>
    </lineage>
</organism>
<protein>
    <submittedName>
        <fullName evidence="2">PEB3 protein</fullName>
    </submittedName>
</protein>
<reference evidence="2" key="1">
    <citation type="submission" date="2020-02" db="EMBL/GenBank/DDBJ databases">
        <title>Relaxed selection underlies rapid genomic changes in the transitions from sociality to social parasitism in ants.</title>
        <authorList>
            <person name="Bi X."/>
        </authorList>
    </citation>
    <scope>NUCLEOTIDE SEQUENCE</scope>
    <source>
        <strain evidence="2">BGI-DK2013a</strain>
        <tissue evidence="2">Whole body</tissue>
    </source>
</reference>
<comment type="caution">
    <text evidence="2">The sequence shown here is derived from an EMBL/GenBank/DDBJ whole genome shotgun (WGS) entry which is preliminary data.</text>
</comment>
<feature type="signal peptide" evidence="1">
    <location>
        <begin position="1"/>
        <end position="21"/>
    </location>
</feature>
<feature type="non-terminal residue" evidence="2">
    <location>
        <position position="1"/>
    </location>
</feature>
<dbReference type="EMBL" id="JAANHZ010000064">
    <property type="protein sequence ID" value="KAG5316344.1"/>
    <property type="molecule type" value="Genomic_DNA"/>
</dbReference>
<dbReference type="InterPro" id="IPR036682">
    <property type="entry name" value="OS_D_A10/PebIII_sf"/>
</dbReference>
<dbReference type="InterPro" id="IPR005055">
    <property type="entry name" value="A10/PebIII"/>
</dbReference>
<name>A0A836JD84_9HYME</name>
<dbReference type="AlphaFoldDB" id="A0A836JD84"/>
<dbReference type="PANTHER" id="PTHR11257">
    <property type="entry name" value="CHEMOSENSORY PROTEIN-RELATED"/>
    <property type="match status" value="1"/>
</dbReference>